<evidence type="ECO:0000313" key="5">
    <source>
        <dbReference type="EMBL" id="OGG61910.1"/>
    </source>
</evidence>
<organism evidence="5 6">
    <name type="scientific">Candidatus Kaiserbacteria bacterium RIFCSPHIGHO2_02_FULL_49_34</name>
    <dbReference type="NCBI Taxonomy" id="1798491"/>
    <lineage>
        <taxon>Bacteria</taxon>
        <taxon>Candidatus Kaiseribacteriota</taxon>
    </lineage>
</organism>
<keyword evidence="4" id="KW-0812">Transmembrane</keyword>
<evidence type="ECO:0000256" key="4">
    <source>
        <dbReference type="SAM" id="Phobius"/>
    </source>
</evidence>
<keyword evidence="2" id="KW-0645">Protease</keyword>
<comment type="similarity">
    <text evidence="1">Belongs to the peptidase S1C family.</text>
</comment>
<dbReference type="Proteomes" id="UP000176511">
    <property type="component" value="Unassembled WGS sequence"/>
</dbReference>
<dbReference type="InterPro" id="IPR001940">
    <property type="entry name" value="Peptidase_S1C"/>
</dbReference>
<gene>
    <name evidence="5" type="ORF">A3C87_00750</name>
</gene>
<dbReference type="AlphaFoldDB" id="A0A1F6DKT1"/>
<evidence type="ECO:0000313" key="6">
    <source>
        <dbReference type="Proteomes" id="UP000176511"/>
    </source>
</evidence>
<protein>
    <recommendedName>
        <fullName evidence="7">Serine protease</fullName>
    </recommendedName>
</protein>
<proteinExistence type="inferred from homology"/>
<dbReference type="PANTHER" id="PTHR43343:SF3">
    <property type="entry name" value="PROTEASE DO-LIKE 8, CHLOROPLASTIC"/>
    <property type="match status" value="1"/>
</dbReference>
<evidence type="ECO:0000256" key="2">
    <source>
        <dbReference type="ARBA" id="ARBA00022670"/>
    </source>
</evidence>
<evidence type="ECO:0000256" key="3">
    <source>
        <dbReference type="ARBA" id="ARBA00022801"/>
    </source>
</evidence>
<keyword evidence="3" id="KW-0378">Hydrolase</keyword>
<comment type="caution">
    <text evidence="5">The sequence shown here is derived from an EMBL/GenBank/DDBJ whole genome shotgun (WGS) entry which is preliminary data.</text>
</comment>
<dbReference type="Pfam" id="PF13365">
    <property type="entry name" value="Trypsin_2"/>
    <property type="match status" value="1"/>
</dbReference>
<evidence type="ECO:0008006" key="7">
    <source>
        <dbReference type="Google" id="ProtNLM"/>
    </source>
</evidence>
<sequence length="275" mass="29609">MSSLKKWVWPAVYGVGITALLIAALAYIVQQKPMTAYVLPTPLLAQLNEERAERLRELRAATVFVYADIPDKRLYDDPTTPDAFRDGRSFGTGVVISPEGDMLTAEHVVRGMCMPEEQITIEEVYCAVVMTGHTQVYRAKLLKLDAEDDLAHLRIIPKEKDERFTLVPVIDVSFDAKLEGREVLVNGIPLGSANMAVLGIVSNAVDNDEVCKGGKIRATLAVAPGNSGGALLDVGTGAVVGITSTVRTLGEGHSAALFLNITCAASAKQIRSFIE</sequence>
<dbReference type="STRING" id="1798491.A3C87_00750"/>
<feature type="transmembrane region" description="Helical" evidence="4">
    <location>
        <begin position="7"/>
        <end position="29"/>
    </location>
</feature>
<dbReference type="InterPro" id="IPR051201">
    <property type="entry name" value="Chloro_Bact_Ser_Proteases"/>
</dbReference>
<dbReference type="GO" id="GO:0006508">
    <property type="term" value="P:proteolysis"/>
    <property type="evidence" value="ECO:0007669"/>
    <property type="project" value="UniProtKB-KW"/>
</dbReference>
<dbReference type="PANTHER" id="PTHR43343">
    <property type="entry name" value="PEPTIDASE S12"/>
    <property type="match status" value="1"/>
</dbReference>
<name>A0A1F6DKT1_9BACT</name>
<reference evidence="5 6" key="1">
    <citation type="journal article" date="2016" name="Nat. Commun.">
        <title>Thousands of microbial genomes shed light on interconnected biogeochemical processes in an aquifer system.</title>
        <authorList>
            <person name="Anantharaman K."/>
            <person name="Brown C.T."/>
            <person name="Hug L.A."/>
            <person name="Sharon I."/>
            <person name="Castelle C.J."/>
            <person name="Probst A.J."/>
            <person name="Thomas B.C."/>
            <person name="Singh A."/>
            <person name="Wilkins M.J."/>
            <person name="Karaoz U."/>
            <person name="Brodie E.L."/>
            <person name="Williams K.H."/>
            <person name="Hubbard S.S."/>
            <person name="Banfield J.F."/>
        </authorList>
    </citation>
    <scope>NUCLEOTIDE SEQUENCE [LARGE SCALE GENOMIC DNA]</scope>
</reference>
<dbReference type="SUPFAM" id="SSF50494">
    <property type="entry name" value="Trypsin-like serine proteases"/>
    <property type="match status" value="1"/>
</dbReference>
<dbReference type="GO" id="GO:0004252">
    <property type="term" value="F:serine-type endopeptidase activity"/>
    <property type="evidence" value="ECO:0007669"/>
    <property type="project" value="InterPro"/>
</dbReference>
<dbReference type="InterPro" id="IPR043504">
    <property type="entry name" value="Peptidase_S1_PA_chymotrypsin"/>
</dbReference>
<keyword evidence="4" id="KW-0472">Membrane</keyword>
<accession>A0A1F6DKT1</accession>
<evidence type="ECO:0000256" key="1">
    <source>
        <dbReference type="ARBA" id="ARBA00010541"/>
    </source>
</evidence>
<dbReference type="PRINTS" id="PR00834">
    <property type="entry name" value="PROTEASES2C"/>
</dbReference>
<dbReference type="InterPro" id="IPR009003">
    <property type="entry name" value="Peptidase_S1_PA"/>
</dbReference>
<dbReference type="EMBL" id="MFLE01000014">
    <property type="protein sequence ID" value="OGG61910.1"/>
    <property type="molecule type" value="Genomic_DNA"/>
</dbReference>
<keyword evidence="4" id="KW-1133">Transmembrane helix</keyword>
<dbReference type="Gene3D" id="2.40.10.10">
    <property type="entry name" value="Trypsin-like serine proteases"/>
    <property type="match status" value="2"/>
</dbReference>